<proteinExistence type="predicted"/>
<name>A0ACD1AEG8_9FIRM</name>
<gene>
    <name evidence="1" type="ORF">FRZ06_16350</name>
</gene>
<keyword evidence="2" id="KW-1185">Reference proteome</keyword>
<protein>
    <submittedName>
        <fullName evidence="1">YidC/Oxa1 family membrane protein insertase</fullName>
    </submittedName>
</protein>
<sequence length="228" mass="26205">MNTIIGWVAEPLGVLLSYLYGFIDNYAITLIVFTSIVKLCLFPLYADQIKHSARMADVQPKMQALQKKYANDKEMLNIKMMELYKEEKFNPMRGCLPMLIQMPIIFGLFALLRNPTVYIKSEAMLMAVHEAFVWIPDLSQPDPWILPILAGIATFVSFSQTQQQNAVGDNSMAGMMKMMRYFFPIMIVWMGRSFPAGLTIYWFIGSVIQIFQTMGLNRWKKKLTAKSE</sequence>
<reference evidence="1" key="1">
    <citation type="submission" date="2019-08" db="EMBL/GenBank/DDBJ databases">
        <title>Genome sequence of Clostridiales bacterium MT110.</title>
        <authorList>
            <person name="Cao J."/>
        </authorList>
    </citation>
    <scope>NUCLEOTIDE SEQUENCE</scope>
    <source>
        <strain evidence="1">MT110</strain>
    </source>
</reference>
<accession>A0ACD1AEG8</accession>
<organism evidence="1 2">
    <name type="scientific">Anoxybacterium hadale</name>
    <dbReference type="NCBI Taxonomy" id="3408580"/>
    <lineage>
        <taxon>Bacteria</taxon>
        <taxon>Bacillati</taxon>
        <taxon>Bacillota</taxon>
        <taxon>Clostridia</taxon>
        <taxon>Peptostreptococcales</taxon>
        <taxon>Anaerovoracaceae</taxon>
        <taxon>Anoxybacterium</taxon>
    </lineage>
</organism>
<dbReference type="EMBL" id="CP042469">
    <property type="protein sequence ID" value="QOX64804.1"/>
    <property type="molecule type" value="Genomic_DNA"/>
</dbReference>
<dbReference type="Proteomes" id="UP000594014">
    <property type="component" value="Chromosome"/>
</dbReference>
<evidence type="ECO:0000313" key="2">
    <source>
        <dbReference type="Proteomes" id="UP000594014"/>
    </source>
</evidence>
<evidence type="ECO:0000313" key="1">
    <source>
        <dbReference type="EMBL" id="QOX64804.1"/>
    </source>
</evidence>